<dbReference type="PROSITE" id="PS50011">
    <property type="entry name" value="PROTEIN_KINASE_DOM"/>
    <property type="match status" value="1"/>
</dbReference>
<evidence type="ECO:0000259" key="6">
    <source>
        <dbReference type="PROSITE" id="PS50011"/>
    </source>
</evidence>
<dbReference type="Gene3D" id="1.10.510.10">
    <property type="entry name" value="Transferase(Phosphotransferase) domain 1"/>
    <property type="match status" value="1"/>
</dbReference>
<dbReference type="Proteomes" id="UP001634394">
    <property type="component" value="Unassembled WGS sequence"/>
</dbReference>
<feature type="region of interest" description="Disordered" evidence="5">
    <location>
        <begin position="162"/>
        <end position="189"/>
    </location>
</feature>
<dbReference type="GO" id="GO:0016301">
    <property type="term" value="F:kinase activity"/>
    <property type="evidence" value="ECO:0007669"/>
    <property type="project" value="UniProtKB-KW"/>
</dbReference>
<gene>
    <name evidence="7" type="ORF">ACJMK2_023705</name>
</gene>
<keyword evidence="4" id="KW-0067">ATP-binding</keyword>
<dbReference type="AlphaFoldDB" id="A0ABD3T523"/>
<dbReference type="PANTHER" id="PTHR24348:SF22">
    <property type="entry name" value="NON-SPECIFIC SERINE_THREONINE PROTEIN KINASE"/>
    <property type="match status" value="1"/>
</dbReference>
<dbReference type="InterPro" id="IPR000719">
    <property type="entry name" value="Prot_kinase_dom"/>
</dbReference>
<evidence type="ECO:0000256" key="3">
    <source>
        <dbReference type="ARBA" id="ARBA00022777"/>
    </source>
</evidence>
<evidence type="ECO:0000313" key="7">
    <source>
        <dbReference type="EMBL" id="KAL3832024.1"/>
    </source>
</evidence>
<feature type="domain" description="Protein kinase" evidence="6">
    <location>
        <begin position="333"/>
        <end position="616"/>
    </location>
</feature>
<dbReference type="GO" id="GO:0005524">
    <property type="term" value="F:ATP binding"/>
    <property type="evidence" value="ECO:0007669"/>
    <property type="project" value="UniProtKB-KW"/>
</dbReference>
<dbReference type="Gene3D" id="3.30.200.20">
    <property type="entry name" value="Phosphorylase Kinase, domain 1"/>
    <property type="match status" value="1"/>
</dbReference>
<reference evidence="7 8" key="1">
    <citation type="submission" date="2024-11" db="EMBL/GenBank/DDBJ databases">
        <title>Chromosome-level genome assembly of the freshwater bivalve Anodonta woodiana.</title>
        <authorList>
            <person name="Chen X."/>
        </authorList>
    </citation>
    <scope>NUCLEOTIDE SEQUENCE [LARGE SCALE GENOMIC DNA]</scope>
    <source>
        <strain evidence="7">MN2024</strain>
        <tissue evidence="7">Gills</tissue>
    </source>
</reference>
<keyword evidence="8" id="KW-1185">Reference proteome</keyword>
<organism evidence="7 8">
    <name type="scientific">Sinanodonta woodiana</name>
    <name type="common">Chinese pond mussel</name>
    <name type="synonym">Anodonta woodiana</name>
    <dbReference type="NCBI Taxonomy" id="1069815"/>
    <lineage>
        <taxon>Eukaryota</taxon>
        <taxon>Metazoa</taxon>
        <taxon>Spiralia</taxon>
        <taxon>Lophotrochozoa</taxon>
        <taxon>Mollusca</taxon>
        <taxon>Bivalvia</taxon>
        <taxon>Autobranchia</taxon>
        <taxon>Heteroconchia</taxon>
        <taxon>Palaeoheterodonta</taxon>
        <taxon>Unionida</taxon>
        <taxon>Unionoidea</taxon>
        <taxon>Unionidae</taxon>
        <taxon>Unioninae</taxon>
        <taxon>Sinanodonta</taxon>
    </lineage>
</organism>
<name>A0ABD3T523_SINWO</name>
<feature type="region of interest" description="Disordered" evidence="5">
    <location>
        <begin position="697"/>
        <end position="723"/>
    </location>
</feature>
<dbReference type="InterPro" id="IPR008271">
    <property type="entry name" value="Ser/Thr_kinase_AS"/>
</dbReference>
<dbReference type="InterPro" id="IPR011009">
    <property type="entry name" value="Kinase-like_dom_sf"/>
</dbReference>
<dbReference type="Pfam" id="PF00069">
    <property type="entry name" value="Pkinase"/>
    <property type="match status" value="1"/>
</dbReference>
<keyword evidence="1" id="KW-0808">Transferase</keyword>
<dbReference type="GO" id="GO:0006914">
    <property type="term" value="P:autophagy"/>
    <property type="evidence" value="ECO:0007669"/>
    <property type="project" value="UniProtKB-ARBA"/>
</dbReference>
<feature type="compositionally biased region" description="Polar residues" evidence="5">
    <location>
        <begin position="1"/>
        <end position="11"/>
    </location>
</feature>
<keyword evidence="3" id="KW-0418">Kinase</keyword>
<dbReference type="EMBL" id="JBJQND010000019">
    <property type="protein sequence ID" value="KAL3832024.1"/>
    <property type="molecule type" value="Genomic_DNA"/>
</dbReference>
<evidence type="ECO:0000256" key="1">
    <source>
        <dbReference type="ARBA" id="ARBA00022679"/>
    </source>
</evidence>
<evidence type="ECO:0000256" key="5">
    <source>
        <dbReference type="SAM" id="MobiDB-lite"/>
    </source>
</evidence>
<dbReference type="PROSITE" id="PS00108">
    <property type="entry name" value="PROTEIN_KINASE_ST"/>
    <property type="match status" value="1"/>
</dbReference>
<keyword evidence="2" id="KW-0547">Nucleotide-binding</keyword>
<comment type="caution">
    <text evidence="7">The sequence shown here is derived from an EMBL/GenBank/DDBJ whole genome shotgun (WGS) entry which is preliminary data.</text>
</comment>
<dbReference type="SMART" id="SM00220">
    <property type="entry name" value="S_TKc"/>
    <property type="match status" value="1"/>
</dbReference>
<evidence type="ECO:0000256" key="4">
    <source>
        <dbReference type="ARBA" id="ARBA00022840"/>
    </source>
</evidence>
<evidence type="ECO:0000256" key="2">
    <source>
        <dbReference type="ARBA" id="ARBA00022741"/>
    </source>
</evidence>
<dbReference type="InterPro" id="IPR045269">
    <property type="entry name" value="Atg1-like"/>
</dbReference>
<feature type="region of interest" description="Disordered" evidence="5">
    <location>
        <begin position="54"/>
        <end position="75"/>
    </location>
</feature>
<dbReference type="CDD" id="cd00180">
    <property type="entry name" value="PKc"/>
    <property type="match status" value="1"/>
</dbReference>
<accession>A0ABD3T523</accession>
<proteinExistence type="predicted"/>
<feature type="region of interest" description="Disordered" evidence="5">
    <location>
        <begin position="1"/>
        <end position="35"/>
    </location>
</feature>
<feature type="region of interest" description="Disordered" evidence="5">
    <location>
        <begin position="748"/>
        <end position="768"/>
    </location>
</feature>
<dbReference type="SUPFAM" id="SSF56112">
    <property type="entry name" value="Protein kinase-like (PK-like)"/>
    <property type="match status" value="1"/>
</dbReference>
<dbReference type="PANTHER" id="PTHR24348">
    <property type="entry name" value="SERINE/THREONINE-PROTEIN KINASE UNC-51-RELATED"/>
    <property type="match status" value="1"/>
</dbReference>
<evidence type="ECO:0000313" key="8">
    <source>
        <dbReference type="Proteomes" id="UP001634394"/>
    </source>
</evidence>
<protein>
    <recommendedName>
        <fullName evidence="6">Protein kinase domain-containing protein</fullName>
    </recommendedName>
</protein>
<sequence>MIGTEMSQQYLSAGMEEESPPNQGTSVVYHPQPVSPSGVVDINPQNKHAFELRHLPKPQRQDCTGTGNPKELHGDSQVPLEAFRKGQLHFPRQELGGTRPEDIPANIHPRSAMRMHQSNARLGTEIEDISVSSRLNDHQAQTLRRLFADASTLQYEKAINPGTGYKVTDSPARPLMQPSTESFGREERQENEEIDIALGVGRKVPLMKTAYKSVMGSYDDALAKFKRKKGKDNACSLRPIQPRDPPLVTQPSQEQDALLYLLAPQNDARYEAVQMEVNEDCHKLLDPPGSTCKVTDQEFLKVTEQLSEKHQDGLWIIHNDLHPVRGAYLEGHHFKADILTKGGFGTVSLCRDMVSMKKFIQKSVPKEKWRKAENIALMTLKRHPNICELLGMKQESGEDGTAVSLFLEYAGISLTKFVKMIQDKLAHQEIWDVSEQMFCGLVHLHRHGILHLDLKPDNICIQGSRGNLSLKIIDFGSAKLSYEPLYFCGMTPEYLAPEVCTCFIVEQHGINLAEQLINGKADVAAGALIILYMIEGYDVLIKYVNNGQTSYTGKTIAEIKSLRTQLVLTHARNPDLASHLISDGIDMNLRELLKGCLEGNPAGRFSSQEALKFIEVRKNRTKNQQPIPNMTAFLKQLEAHAGSQVGVAPNNEHLKFLRYPNQQGRGGLQTFQQTTQSGERMFGLNSQQDPHGINISVKVSNRNKHRDKTEPYPTRRHSSCSASEDLHTNGTILHQNAAGVIPTTVNPETYPAASDSHGGNLPNLDILE</sequence>